<reference evidence="8" key="1">
    <citation type="journal article" date="2019" name="Int. J. Syst. Evol. Microbiol.">
        <title>The Global Catalogue of Microorganisms (GCM) 10K type strain sequencing project: providing services to taxonomists for standard genome sequencing and annotation.</title>
        <authorList>
            <consortium name="The Broad Institute Genomics Platform"/>
            <consortium name="The Broad Institute Genome Sequencing Center for Infectious Disease"/>
            <person name="Wu L."/>
            <person name="Ma J."/>
        </authorList>
    </citation>
    <scope>NUCLEOTIDE SEQUENCE [LARGE SCALE GENOMIC DNA]</scope>
    <source>
        <strain evidence="8">CGMCC 1.15399</strain>
    </source>
</reference>
<evidence type="ECO:0000256" key="4">
    <source>
        <dbReference type="PROSITE-ProRule" id="PRU00335"/>
    </source>
</evidence>
<protein>
    <submittedName>
        <fullName evidence="7">TetR/AcrR family transcriptional regulator</fullName>
    </submittedName>
</protein>
<keyword evidence="2 4" id="KW-0238">DNA-binding</keyword>
<accession>A0ABW4GAZ9</accession>
<evidence type="ECO:0000256" key="5">
    <source>
        <dbReference type="SAM" id="MobiDB-lite"/>
    </source>
</evidence>
<keyword evidence="1" id="KW-0805">Transcription regulation</keyword>
<dbReference type="Pfam" id="PF00440">
    <property type="entry name" value="TetR_N"/>
    <property type="match status" value="1"/>
</dbReference>
<dbReference type="PANTHER" id="PTHR30055:SF151">
    <property type="entry name" value="TRANSCRIPTIONAL REGULATORY PROTEIN"/>
    <property type="match status" value="1"/>
</dbReference>
<dbReference type="PROSITE" id="PS50977">
    <property type="entry name" value="HTH_TETR_2"/>
    <property type="match status" value="1"/>
</dbReference>
<feature type="DNA-binding region" description="H-T-H motif" evidence="4">
    <location>
        <begin position="59"/>
        <end position="78"/>
    </location>
</feature>
<evidence type="ECO:0000259" key="6">
    <source>
        <dbReference type="PROSITE" id="PS50977"/>
    </source>
</evidence>
<keyword evidence="8" id="KW-1185">Reference proteome</keyword>
<keyword evidence="3" id="KW-0804">Transcription</keyword>
<sequence>MSLIREVDMARRQPKITTAGDAKGAASPARRDRAPALSSELIVDRALELTDRDGAAALTMRRLGEELGVDPTAVYRHFRDKDDLVLACMDRLIQEAYAAIESSVDRSDWRAVLRTVSAHSWRACMDHPAIYSMAFHRTTGGPGERKMVDLLLSSLASTGLSPERTVLYYRAFVDSMLGMCGMKAAGDSLAPPLREKDNSAWTRIYAILPQAEYPAARAHAQQLAEVTEWDIYRSVTDSMISLIEDALRG</sequence>
<organism evidence="7 8">
    <name type="scientific">Nonomuraea guangzhouensis</name>
    <dbReference type="NCBI Taxonomy" id="1291555"/>
    <lineage>
        <taxon>Bacteria</taxon>
        <taxon>Bacillati</taxon>
        <taxon>Actinomycetota</taxon>
        <taxon>Actinomycetes</taxon>
        <taxon>Streptosporangiales</taxon>
        <taxon>Streptosporangiaceae</taxon>
        <taxon>Nonomuraea</taxon>
    </lineage>
</organism>
<evidence type="ECO:0000256" key="1">
    <source>
        <dbReference type="ARBA" id="ARBA00023015"/>
    </source>
</evidence>
<dbReference type="RefSeq" id="WP_219534188.1">
    <property type="nucleotide sequence ID" value="NZ_JAHKRM010000021.1"/>
</dbReference>
<proteinExistence type="predicted"/>
<feature type="domain" description="HTH tetR-type" evidence="6">
    <location>
        <begin position="36"/>
        <end position="96"/>
    </location>
</feature>
<dbReference type="InterPro" id="IPR050109">
    <property type="entry name" value="HTH-type_TetR-like_transc_reg"/>
</dbReference>
<evidence type="ECO:0000256" key="2">
    <source>
        <dbReference type="ARBA" id="ARBA00023125"/>
    </source>
</evidence>
<dbReference type="InterPro" id="IPR001647">
    <property type="entry name" value="HTH_TetR"/>
</dbReference>
<name>A0ABW4GAZ9_9ACTN</name>
<comment type="caution">
    <text evidence="7">The sequence shown here is derived from an EMBL/GenBank/DDBJ whole genome shotgun (WGS) entry which is preliminary data.</text>
</comment>
<gene>
    <name evidence="7" type="ORF">ACFSJ0_21710</name>
</gene>
<evidence type="ECO:0000313" key="8">
    <source>
        <dbReference type="Proteomes" id="UP001597097"/>
    </source>
</evidence>
<feature type="region of interest" description="Disordered" evidence="5">
    <location>
        <begin position="14"/>
        <end position="33"/>
    </location>
</feature>
<dbReference type="PANTHER" id="PTHR30055">
    <property type="entry name" value="HTH-TYPE TRANSCRIPTIONAL REGULATOR RUTR"/>
    <property type="match status" value="1"/>
</dbReference>
<evidence type="ECO:0000313" key="7">
    <source>
        <dbReference type="EMBL" id="MFD1539685.1"/>
    </source>
</evidence>
<evidence type="ECO:0000256" key="3">
    <source>
        <dbReference type="ARBA" id="ARBA00023163"/>
    </source>
</evidence>
<dbReference type="Proteomes" id="UP001597097">
    <property type="component" value="Unassembled WGS sequence"/>
</dbReference>
<dbReference type="EMBL" id="JBHUCM010000017">
    <property type="protein sequence ID" value="MFD1539685.1"/>
    <property type="molecule type" value="Genomic_DNA"/>
</dbReference>